<sequence>MSRKACFKFENHWLKVQGFREVVQAAWDKPQTGSSHTILSKKLAETARALRAWSKPLFSNARLQLHIANEVILRLDIAQEDRSLSSEEISLRQDIKIRILGLAALERSRRRQASRINYIKSGDACTRFFHLRMSARKRRQYILSLKKQDGTLAWNHDDKQKVLQEYFENLMGKERRQRTFNWPGVQLNPLQQLSGLELDRPFTESEIEHAVKGLPNEKAPGPDGFTNDFYKQCWDIIKIDILMAFNAFHMHHNGGANGTFEKNMHHNGALEHLNRAEVVLLPKIEVATEPKDFRPISLIHSFAKLLTKELDKLRRRFLWAGDKELTGENCKIAWTKVCMPTPNGGAGIIELERFSRALRLRWLWFYWDERGRSWRGLELPVDKQDIALFNAATSVTIGNGEKAIFWTSRWFLGEAPATLFPALFKHSKRNNRSVKDAITDHKWVRDVDHSMTVNIITEFVALWERLQGIELRPSEDDRIIWRHTADGQYMAKSAYQLQFIGTTKSMTADITWATKAPPKCRFFSWLMLQNRVWTATRLQIRGWPNDYFCPLCIRNLETMYHLLQECCFSRIIWEKVGSWISAPALKPANWSQTVDFGQWFIDMGNSGQGAKREGVRSVTMLTVWDIRKERNNRVFGRTSRSPQQLFWAIQDEARMWIRAGNSGVEIIIPSTVQQQGSATAGHMF</sequence>
<name>A0A811N463_9POAL</name>
<evidence type="ECO:0000313" key="2">
    <source>
        <dbReference type="EMBL" id="CAD6215177.1"/>
    </source>
</evidence>
<comment type="caution">
    <text evidence="2">The sequence shown here is derived from an EMBL/GenBank/DDBJ whole genome shotgun (WGS) entry which is preliminary data.</text>
</comment>
<feature type="domain" description="Reverse transcriptase zinc-binding" evidence="1">
    <location>
        <begin position="489"/>
        <end position="573"/>
    </location>
</feature>
<organism evidence="2 3">
    <name type="scientific">Miscanthus lutarioriparius</name>
    <dbReference type="NCBI Taxonomy" id="422564"/>
    <lineage>
        <taxon>Eukaryota</taxon>
        <taxon>Viridiplantae</taxon>
        <taxon>Streptophyta</taxon>
        <taxon>Embryophyta</taxon>
        <taxon>Tracheophyta</taxon>
        <taxon>Spermatophyta</taxon>
        <taxon>Magnoliopsida</taxon>
        <taxon>Liliopsida</taxon>
        <taxon>Poales</taxon>
        <taxon>Poaceae</taxon>
        <taxon>PACMAD clade</taxon>
        <taxon>Panicoideae</taxon>
        <taxon>Andropogonodae</taxon>
        <taxon>Andropogoneae</taxon>
        <taxon>Saccharinae</taxon>
        <taxon>Miscanthus</taxon>
    </lineage>
</organism>
<protein>
    <recommendedName>
        <fullName evidence="1">Reverse transcriptase zinc-binding domain-containing protein</fullName>
    </recommendedName>
</protein>
<dbReference type="Proteomes" id="UP000604825">
    <property type="component" value="Unassembled WGS sequence"/>
</dbReference>
<evidence type="ECO:0000313" key="3">
    <source>
        <dbReference type="Proteomes" id="UP000604825"/>
    </source>
</evidence>
<gene>
    <name evidence="2" type="ORF">NCGR_LOCUS10445</name>
</gene>
<keyword evidence="3" id="KW-1185">Reference proteome</keyword>
<reference evidence="2" key="1">
    <citation type="submission" date="2020-10" db="EMBL/GenBank/DDBJ databases">
        <authorList>
            <person name="Han B."/>
            <person name="Lu T."/>
            <person name="Zhao Q."/>
            <person name="Huang X."/>
            <person name="Zhao Y."/>
        </authorList>
    </citation>
    <scope>NUCLEOTIDE SEQUENCE</scope>
</reference>
<evidence type="ECO:0000259" key="1">
    <source>
        <dbReference type="Pfam" id="PF13966"/>
    </source>
</evidence>
<accession>A0A811N463</accession>
<proteinExistence type="predicted"/>
<dbReference type="PANTHER" id="PTHR36617">
    <property type="entry name" value="PROTEIN, PUTATIVE-RELATED"/>
    <property type="match status" value="1"/>
</dbReference>
<dbReference type="PANTHER" id="PTHR36617:SF8">
    <property type="entry name" value="OS10G0457800 PROTEIN"/>
    <property type="match status" value="1"/>
</dbReference>
<dbReference type="InterPro" id="IPR026960">
    <property type="entry name" value="RVT-Znf"/>
</dbReference>
<dbReference type="OrthoDB" id="692410at2759"/>
<dbReference type="EMBL" id="CAJGYO010000002">
    <property type="protein sequence ID" value="CAD6215177.1"/>
    <property type="molecule type" value="Genomic_DNA"/>
</dbReference>
<dbReference type="AlphaFoldDB" id="A0A811N463"/>
<dbReference type="Pfam" id="PF13966">
    <property type="entry name" value="zf-RVT"/>
    <property type="match status" value="1"/>
</dbReference>